<feature type="transmembrane region" description="Helical" evidence="8">
    <location>
        <begin position="587"/>
        <end position="605"/>
    </location>
</feature>
<organism evidence="9 10">
    <name type="scientific">Perkinsus chesapeaki</name>
    <name type="common">Clam parasite</name>
    <name type="synonym">Perkinsus andrewsi</name>
    <dbReference type="NCBI Taxonomy" id="330153"/>
    <lineage>
        <taxon>Eukaryota</taxon>
        <taxon>Sar</taxon>
        <taxon>Alveolata</taxon>
        <taxon>Perkinsozoa</taxon>
        <taxon>Perkinsea</taxon>
        <taxon>Perkinsida</taxon>
        <taxon>Perkinsidae</taxon>
        <taxon>Perkinsus</taxon>
    </lineage>
</organism>
<evidence type="ECO:0000256" key="3">
    <source>
        <dbReference type="ARBA" id="ARBA00022729"/>
    </source>
</evidence>
<evidence type="ECO:0000256" key="2">
    <source>
        <dbReference type="ARBA" id="ARBA00022692"/>
    </source>
</evidence>
<dbReference type="AlphaFoldDB" id="A0A7J6N4E6"/>
<proteinExistence type="predicted"/>
<dbReference type="GO" id="GO:0016020">
    <property type="term" value="C:membrane"/>
    <property type="evidence" value="ECO:0007669"/>
    <property type="project" value="UniProtKB-SubCell"/>
</dbReference>
<dbReference type="Pfam" id="PF09451">
    <property type="entry name" value="ATG27"/>
    <property type="match status" value="1"/>
</dbReference>
<evidence type="ECO:0000256" key="4">
    <source>
        <dbReference type="ARBA" id="ARBA00022989"/>
    </source>
</evidence>
<comment type="subcellular location">
    <subcellularLocation>
        <location evidence="1">Membrane</location>
        <topology evidence="1">Single-pass membrane protein</topology>
    </subcellularLocation>
</comment>
<comment type="caution">
    <text evidence="9">The sequence shown here is derived from an EMBL/GenBank/DDBJ whole genome shotgun (WGS) entry which is preliminary data.</text>
</comment>
<evidence type="ECO:0000256" key="6">
    <source>
        <dbReference type="SAM" id="Coils"/>
    </source>
</evidence>
<feature type="coiled-coil region" evidence="6">
    <location>
        <begin position="48"/>
        <end position="117"/>
    </location>
</feature>
<dbReference type="Proteomes" id="UP000591131">
    <property type="component" value="Unassembled WGS sequence"/>
</dbReference>
<dbReference type="InterPro" id="IPR018939">
    <property type="entry name" value="Autophagy-rel_prot_27"/>
</dbReference>
<dbReference type="EMBL" id="JAAPAO010000007">
    <property type="protein sequence ID" value="KAF4677811.1"/>
    <property type="molecule type" value="Genomic_DNA"/>
</dbReference>
<name>A0A7J6N4E6_PERCH</name>
<feature type="region of interest" description="Disordered" evidence="7">
    <location>
        <begin position="1"/>
        <end position="20"/>
    </location>
</feature>
<feature type="transmembrane region" description="Helical" evidence="8">
    <location>
        <begin position="689"/>
        <end position="711"/>
    </location>
</feature>
<keyword evidence="3" id="KW-0732">Signal</keyword>
<feature type="transmembrane region" description="Helical" evidence="8">
    <location>
        <begin position="749"/>
        <end position="769"/>
    </location>
</feature>
<keyword evidence="5 8" id="KW-0472">Membrane</keyword>
<reference evidence="9 10" key="1">
    <citation type="submission" date="2020-04" db="EMBL/GenBank/DDBJ databases">
        <title>Perkinsus chesapeaki whole genome sequence.</title>
        <authorList>
            <person name="Bogema D.R."/>
        </authorList>
    </citation>
    <scope>NUCLEOTIDE SEQUENCE [LARGE SCALE GENOMIC DNA]</scope>
    <source>
        <strain evidence="9">ATCC PRA-425</strain>
    </source>
</reference>
<gene>
    <name evidence="9" type="ORF">FOL47_009722</name>
</gene>
<evidence type="ECO:0000313" key="10">
    <source>
        <dbReference type="Proteomes" id="UP000591131"/>
    </source>
</evidence>
<keyword evidence="6" id="KW-0175">Coiled coil</keyword>
<feature type="coiled-coil region" evidence="6">
    <location>
        <begin position="370"/>
        <end position="397"/>
    </location>
</feature>
<evidence type="ECO:0000256" key="1">
    <source>
        <dbReference type="ARBA" id="ARBA00004167"/>
    </source>
</evidence>
<keyword evidence="10" id="KW-1185">Reference proteome</keyword>
<accession>A0A7J6N4E6</accession>
<evidence type="ECO:0000256" key="5">
    <source>
        <dbReference type="ARBA" id="ARBA00023136"/>
    </source>
</evidence>
<keyword evidence="4 8" id="KW-1133">Transmembrane helix</keyword>
<protein>
    <submittedName>
        <fullName evidence="9">Uncharacterized protein</fullName>
    </submittedName>
</protein>
<feature type="transmembrane region" description="Helical" evidence="8">
    <location>
        <begin position="656"/>
        <end position="677"/>
    </location>
</feature>
<feature type="region of interest" description="Disordered" evidence="7">
    <location>
        <begin position="461"/>
        <end position="482"/>
    </location>
</feature>
<evidence type="ECO:0000313" key="9">
    <source>
        <dbReference type="EMBL" id="KAF4677811.1"/>
    </source>
</evidence>
<keyword evidence="2 8" id="KW-0812">Transmembrane</keyword>
<feature type="transmembrane region" description="Helical" evidence="8">
    <location>
        <begin position="492"/>
        <end position="513"/>
    </location>
</feature>
<sequence>MKSSSKQKKPFGNGSGSRSLPTRRAFSCRALPCRDDIEFVSSEVVTQVHELGAQRESLLAEIERLKKRRHLNQIRLRKTTNQLDEDNGEAVELEKKCEALESENAGKQNALNGARRDYAIAEKEATDKERCSEGLSRELLAIRAEVTRTKPNVLSARKQLGLAELEKDRVAASVNRVDRECKVSSSRLDELLRHSSQLTRSLHDATASSAIPQGTIRGAGSPCGLWQEPAQLYYLDALKGINGDQFGDANGYVCVSRCGSGIHDPVCPNTSPAASCLLEDSVEAGQDYCIGTCITAQDCDTTGVNARNYRCVHGTPGSTGFRGICVHEVSFKDMPGMGEMKKLNFMSQSKLLQQALHPARVGTIVEEPGASTAQSNNKELLQTLAAANTELEVLGRRYGMASDHDFQALKKHLADIGKGRSVSSSPPMFESPGIGDSLASSVKGAVKTMLHPLESVQSALAGAAAPRSPPSQSSTSQHNSFSGPVVQQPAGVVYTLQVIGVMFFFYLLLGYIYNCHVNGASGVNAIPHKGTWTSIPALVASAAAYCRALCSSSSSIAGSGGFTGKSFFILMRPTSFLFCLPARLGSFLYGLSEALFCAIVCIRCYVSGVRGLDLLSLAIVKVLVSLNGLDYDQSSKFKATFQQSLSSHIPFEALSLYNTICVCFCLFVGLTASLGMIGVGAKIPVLVRIFQAAEVLSIIGAVAIIIFIVPYTSDYAAALSSLDQQQSDIHKMAGAWLLSVLSKPEAVEGLLGCIGVLWTLVRVYGLSLVTDSIVEVKKANSELQELVEPFLRRHLRRVPE</sequence>
<evidence type="ECO:0000256" key="7">
    <source>
        <dbReference type="SAM" id="MobiDB-lite"/>
    </source>
</evidence>
<evidence type="ECO:0000256" key="8">
    <source>
        <dbReference type="SAM" id="Phobius"/>
    </source>
</evidence>
<dbReference type="OrthoDB" id="10330783at2759"/>